<evidence type="ECO:0000313" key="3">
    <source>
        <dbReference type="Proteomes" id="UP000220702"/>
    </source>
</evidence>
<dbReference type="EMBL" id="NVNL01000046">
    <property type="protein sequence ID" value="PEA87585.1"/>
    <property type="molecule type" value="Genomic_DNA"/>
</dbReference>
<dbReference type="GO" id="GO:0004803">
    <property type="term" value="F:transposase activity"/>
    <property type="evidence" value="ECO:0007669"/>
    <property type="project" value="InterPro"/>
</dbReference>
<dbReference type="Proteomes" id="UP000220702">
    <property type="component" value="Unassembled WGS sequence"/>
</dbReference>
<proteinExistence type="predicted"/>
<dbReference type="InterPro" id="IPR002513">
    <property type="entry name" value="Tn3_Tnp_DDE_dom"/>
</dbReference>
<gene>
    <name evidence="2" type="ORF">CON71_23775</name>
</gene>
<dbReference type="Pfam" id="PF01526">
    <property type="entry name" value="DDE_Tnp_Tn3"/>
    <property type="match status" value="1"/>
</dbReference>
<reference evidence="2 3" key="1">
    <citation type="submission" date="2017-09" db="EMBL/GenBank/DDBJ databases">
        <title>Large-scale bioinformatics analysis of Bacillus genomes uncovers conserved roles of natural products in bacterial physiology.</title>
        <authorList>
            <consortium name="Agbiome Team Llc"/>
            <person name="Bleich R.M."/>
            <person name="Grubbs K.J."/>
            <person name="Santa Maria K.C."/>
            <person name="Allen S.E."/>
            <person name="Farag S."/>
            <person name="Shank E.A."/>
            <person name="Bowers A."/>
        </authorList>
    </citation>
    <scope>NUCLEOTIDE SEQUENCE [LARGE SCALE GENOMIC DNA]</scope>
    <source>
        <strain evidence="2 3">AFS089089</strain>
    </source>
</reference>
<sequence>MIYNGLNYNCILKTGLYIFNFATDPFNHLVANCLIFYNVFALTQVLHAYRQDGNELDEEVLSELSTYITAHVNRFGKYGIYPNRQPPDLQFDMPIYQVAY</sequence>
<evidence type="ECO:0000313" key="2">
    <source>
        <dbReference type="EMBL" id="PEA87585.1"/>
    </source>
</evidence>
<comment type="caution">
    <text evidence="2">The sequence shown here is derived from an EMBL/GenBank/DDBJ whole genome shotgun (WGS) entry which is preliminary data.</text>
</comment>
<name>A0A9X6TJV0_BACTU</name>
<feature type="domain" description="Tn3 transposase DDE" evidence="1">
    <location>
        <begin position="27"/>
        <end position="78"/>
    </location>
</feature>
<organism evidence="2 3">
    <name type="scientific">Bacillus thuringiensis</name>
    <dbReference type="NCBI Taxonomy" id="1428"/>
    <lineage>
        <taxon>Bacteria</taxon>
        <taxon>Bacillati</taxon>
        <taxon>Bacillota</taxon>
        <taxon>Bacilli</taxon>
        <taxon>Bacillales</taxon>
        <taxon>Bacillaceae</taxon>
        <taxon>Bacillus</taxon>
        <taxon>Bacillus cereus group</taxon>
    </lineage>
</organism>
<dbReference type="GO" id="GO:0006313">
    <property type="term" value="P:DNA transposition"/>
    <property type="evidence" value="ECO:0007669"/>
    <property type="project" value="InterPro"/>
</dbReference>
<accession>A0A9X6TJV0</accession>
<evidence type="ECO:0000259" key="1">
    <source>
        <dbReference type="Pfam" id="PF01526"/>
    </source>
</evidence>
<protein>
    <recommendedName>
        <fullName evidence="1">Tn3 transposase DDE domain-containing protein</fullName>
    </recommendedName>
</protein>
<dbReference type="AlphaFoldDB" id="A0A9X6TJV0"/>